<dbReference type="Gene3D" id="3.90.400.10">
    <property type="entry name" value="Oligo-1,6-glucosidase, Domain 2"/>
    <property type="match status" value="1"/>
</dbReference>
<dbReference type="SMART" id="SM00642">
    <property type="entry name" value="Aamy"/>
    <property type="match status" value="1"/>
</dbReference>
<dbReference type="InterPro" id="IPR006047">
    <property type="entry name" value="GH13_cat_dom"/>
</dbReference>
<dbReference type="InterPro" id="IPR045857">
    <property type="entry name" value="O16G_dom_2"/>
</dbReference>
<dbReference type="SUPFAM" id="SSF51445">
    <property type="entry name" value="(Trans)glycosidases"/>
    <property type="match status" value="1"/>
</dbReference>
<evidence type="ECO:0000313" key="2">
    <source>
        <dbReference type="EMBL" id="KKQ87602.1"/>
    </source>
</evidence>
<evidence type="ECO:0000313" key="3">
    <source>
        <dbReference type="Proteomes" id="UP000033944"/>
    </source>
</evidence>
<name>A0A0G0L9F3_9BACT</name>
<dbReference type="AlphaFoldDB" id="A0A0G0L9F3"/>
<dbReference type="Gene3D" id="3.20.20.80">
    <property type="entry name" value="Glycosidases"/>
    <property type="match status" value="1"/>
</dbReference>
<comment type="caution">
    <text evidence="2">The sequence shown here is derived from an EMBL/GenBank/DDBJ whole genome shotgun (WGS) entry which is preliminary data.</text>
</comment>
<gene>
    <name evidence="2" type="ORF">UT10_C0003G0006</name>
</gene>
<organism evidence="2 3">
    <name type="scientific">Candidatus Woesebacteria bacterium GW2011_GWB1_38_8b</name>
    <dbReference type="NCBI Taxonomy" id="1618571"/>
    <lineage>
        <taxon>Bacteria</taxon>
        <taxon>Candidatus Woeseibacteriota</taxon>
    </lineage>
</organism>
<dbReference type="PANTHER" id="PTHR10357:SF219">
    <property type="entry name" value="MALTOSE ALPHA-D-GLUCOSYLTRANSFERASE"/>
    <property type="match status" value="1"/>
</dbReference>
<dbReference type="EMBL" id="LBVN01000003">
    <property type="protein sequence ID" value="KKQ87602.1"/>
    <property type="molecule type" value="Genomic_DNA"/>
</dbReference>
<protein>
    <submittedName>
        <fullName evidence="2">Trehalose synthase</fullName>
    </submittedName>
</protein>
<dbReference type="PATRIC" id="fig|1618571.3.peg.133"/>
<dbReference type="GO" id="GO:0005975">
    <property type="term" value="P:carbohydrate metabolic process"/>
    <property type="evidence" value="ECO:0007669"/>
    <property type="project" value="InterPro"/>
</dbReference>
<reference evidence="2 3" key="1">
    <citation type="journal article" date="2015" name="Nature">
        <title>rRNA introns, odd ribosomes, and small enigmatic genomes across a large radiation of phyla.</title>
        <authorList>
            <person name="Brown C.T."/>
            <person name="Hug L.A."/>
            <person name="Thomas B.C."/>
            <person name="Sharon I."/>
            <person name="Castelle C.J."/>
            <person name="Singh A."/>
            <person name="Wilkins M.J."/>
            <person name="Williams K.H."/>
            <person name="Banfield J.F."/>
        </authorList>
    </citation>
    <scope>NUCLEOTIDE SEQUENCE [LARGE SCALE GENOMIC DNA]</scope>
</reference>
<evidence type="ECO:0000259" key="1">
    <source>
        <dbReference type="SMART" id="SM00642"/>
    </source>
</evidence>
<proteinExistence type="predicted"/>
<dbReference type="InterPro" id="IPR017853">
    <property type="entry name" value="GH"/>
</dbReference>
<accession>A0A0G0L9F3</accession>
<feature type="domain" description="Glycosyl hydrolase family 13 catalytic" evidence="1">
    <location>
        <begin position="16"/>
        <end position="423"/>
    </location>
</feature>
<sequence>MDSNNNPWWTNAIIYEVYVDKFAGNFRGLIEKLDYLNYLGVNTLWILPHYPSPMVDGGYDISDFTSVRDDLGTLVDFYEFVQEAHSKNLKVIIDLVLNHTSDKHPWFLDARTSPESPKRNWYLWSDNNDKFSQAFVHFSDIKKSNWIYNDVTKDYYYASFYPQQPDLNWDNPEVYKAMSDVMEFWLSRGVDGFRLDAVSRLIKRDNTNCFALPQTHEVLKRIRTDINIKYPNAVFMAESGGWPNEAKTFFGYQDECQIVINFPLASNILSAISDGDLSGVKKVWEESDGIGELCRWGIFLTNHDSVDLFFLSDDYKKKKLADEGGLMDKFGHEGSSSFAARLSEICIGNPEKILWAFQQQFDLPGVPIIYYGNEIGMRNAKLNNSPTDFREYVRGNFDWDDANKQIKDPDSLLNKIRELILKR</sequence>
<dbReference type="Proteomes" id="UP000033944">
    <property type="component" value="Unassembled WGS sequence"/>
</dbReference>
<dbReference type="Pfam" id="PF00128">
    <property type="entry name" value="Alpha-amylase"/>
    <property type="match status" value="1"/>
</dbReference>
<dbReference type="PANTHER" id="PTHR10357">
    <property type="entry name" value="ALPHA-AMYLASE FAMILY MEMBER"/>
    <property type="match status" value="1"/>
</dbReference>